<feature type="chain" id="PRO_5046373822" evidence="2">
    <location>
        <begin position="29"/>
        <end position="270"/>
    </location>
</feature>
<reference evidence="6" key="1">
    <citation type="submission" date="2025-08" db="UniProtKB">
        <authorList>
            <consortium name="RefSeq"/>
        </authorList>
    </citation>
    <scope>IDENTIFICATION</scope>
</reference>
<comment type="similarity">
    <text evidence="1">Belongs to the OAF family.</text>
</comment>
<evidence type="ECO:0000256" key="2">
    <source>
        <dbReference type="SAM" id="SignalP"/>
    </source>
</evidence>
<dbReference type="RefSeq" id="XP_014671777.1">
    <property type="nucleotide sequence ID" value="XM_014816291.1"/>
</dbReference>
<gene>
    <name evidence="6" type="primary">LOC106812415</name>
</gene>
<dbReference type="InterPro" id="IPR026315">
    <property type="entry name" value="Oaf"/>
</dbReference>
<evidence type="ECO:0000259" key="3">
    <source>
        <dbReference type="Pfam" id="PF14941"/>
    </source>
</evidence>
<dbReference type="Pfam" id="PF22873">
    <property type="entry name" value="OAF_C"/>
    <property type="match status" value="1"/>
</dbReference>
<dbReference type="PANTHER" id="PTHR13423:SF2">
    <property type="entry name" value="OUT AT FIRST PROTEIN HOMOLOG"/>
    <property type="match status" value="1"/>
</dbReference>
<dbReference type="Pfam" id="PF14941">
    <property type="entry name" value="OAF_N"/>
    <property type="match status" value="1"/>
</dbReference>
<name>A0ABM1EHV6_PRICU</name>
<sequence>MNVGSLKIIKDIAVFLFALCNLACDVNGLVINVKNRGGDILQETIAANVTSDTITLEYQKTEGTLITQFVDFASEIQVFKVLVLGEEERGESQFQVMCFVLRFMKNEFIATDAMSKLRQKNPGTIRNAEEDKGTEQHDLDLCVDVGQASVISPHLPVLCHDAKETTFARETDLKALAKPGGPKDAKVMLKAAHKCGVGVQERCKDTTDWWQPCTCQYQLCISWYPCGLKYCRGKDSSQKVVSYRCGIKTCKKCRLMSYYSKQKINCLWDE</sequence>
<keyword evidence="2" id="KW-0732">Signal</keyword>
<keyword evidence="5" id="KW-1185">Reference proteome</keyword>
<protein>
    <submittedName>
        <fullName evidence="6">Out at first protein-like</fullName>
    </submittedName>
</protein>
<feature type="domain" description="Out at first protein BRICHOS-like" evidence="3">
    <location>
        <begin position="29"/>
        <end position="175"/>
    </location>
</feature>
<evidence type="ECO:0000313" key="6">
    <source>
        <dbReference type="RefSeq" id="XP_014671777.1"/>
    </source>
</evidence>
<evidence type="ECO:0000313" key="5">
    <source>
        <dbReference type="Proteomes" id="UP000695022"/>
    </source>
</evidence>
<dbReference type="InterPro" id="IPR053894">
    <property type="entry name" value="OAF_N"/>
</dbReference>
<evidence type="ECO:0000256" key="1">
    <source>
        <dbReference type="ARBA" id="ARBA00005786"/>
    </source>
</evidence>
<proteinExistence type="inferred from homology"/>
<evidence type="ECO:0000259" key="4">
    <source>
        <dbReference type="Pfam" id="PF22873"/>
    </source>
</evidence>
<dbReference type="InterPro" id="IPR053897">
    <property type="entry name" value="Oaf_C"/>
</dbReference>
<dbReference type="Proteomes" id="UP000695022">
    <property type="component" value="Unplaced"/>
</dbReference>
<feature type="domain" description="Out at first C-terminal" evidence="4">
    <location>
        <begin position="202"/>
        <end position="270"/>
    </location>
</feature>
<accession>A0ABM1EHV6</accession>
<organism evidence="5 6">
    <name type="scientific">Priapulus caudatus</name>
    <name type="common">Priapulid worm</name>
    <dbReference type="NCBI Taxonomy" id="37621"/>
    <lineage>
        <taxon>Eukaryota</taxon>
        <taxon>Metazoa</taxon>
        <taxon>Ecdysozoa</taxon>
        <taxon>Scalidophora</taxon>
        <taxon>Priapulida</taxon>
        <taxon>Priapulimorpha</taxon>
        <taxon>Priapulimorphida</taxon>
        <taxon>Priapulidae</taxon>
        <taxon>Priapulus</taxon>
    </lineage>
</organism>
<feature type="signal peptide" evidence="2">
    <location>
        <begin position="1"/>
        <end position="28"/>
    </location>
</feature>
<dbReference type="PANTHER" id="PTHR13423">
    <property type="entry name" value="OUT AT FIRST"/>
    <property type="match status" value="1"/>
</dbReference>
<dbReference type="GeneID" id="106812415"/>